<evidence type="ECO:0000313" key="1">
    <source>
        <dbReference type="EMBL" id="ADC51582.1"/>
    </source>
</evidence>
<dbReference type="HOGENOM" id="CLU_3372112_0_0_9"/>
<reference evidence="1 2" key="1">
    <citation type="journal article" date="2011" name="Environ. Microbiol.">
        <title>Genome of alkaliphilic Bacillus pseudofirmus OF4 reveals adaptations that support the ability to grow in an external pH range from 7.5 to 11.4.</title>
        <authorList>
            <person name="Janto B."/>
            <person name="Ahmed A."/>
            <person name="Ito M."/>
            <person name="Liu J."/>
            <person name="Hicks D.B."/>
            <person name="Pagni S."/>
            <person name="Fackelmayer O.J."/>
            <person name="Smith T.A."/>
            <person name="Earl J."/>
            <person name="Elbourne L.D."/>
            <person name="Hassan K."/>
            <person name="Paulsen I.T."/>
            <person name="Kolsto A.B."/>
            <person name="Tourasse N.J."/>
            <person name="Ehrlich G.D."/>
            <person name="Boissy R."/>
            <person name="Ivey D.M."/>
            <person name="Li G."/>
            <person name="Xue Y."/>
            <person name="Ma Y."/>
            <person name="Hu F.Z."/>
            <person name="Krulwich T.A."/>
        </authorList>
    </citation>
    <scope>NUCLEOTIDE SEQUENCE [LARGE SCALE GENOMIC DNA]</scope>
    <source>
        <strain evidence="2">ATCC BAA-2126 / JCM 17055 / OF4</strain>
    </source>
</reference>
<protein>
    <submittedName>
        <fullName evidence="1">Uncharacterized protein</fullName>
    </submittedName>
</protein>
<dbReference type="KEGG" id="bpf:BpOF4_17705"/>
<dbReference type="EMBL" id="CP001878">
    <property type="protein sequence ID" value="ADC51582.1"/>
    <property type="molecule type" value="Genomic_DNA"/>
</dbReference>
<gene>
    <name evidence="1" type="ordered locus">BpOF4_17705</name>
</gene>
<evidence type="ECO:0000313" key="2">
    <source>
        <dbReference type="Proteomes" id="UP000001544"/>
    </source>
</evidence>
<organism evidence="1 2">
    <name type="scientific">Alkalihalophilus pseudofirmus (strain ATCC BAA-2126 / JCM 17055 / OF4)</name>
    <name type="common">Bacillus pseudofirmus</name>
    <dbReference type="NCBI Taxonomy" id="398511"/>
    <lineage>
        <taxon>Bacteria</taxon>
        <taxon>Bacillati</taxon>
        <taxon>Bacillota</taxon>
        <taxon>Bacilli</taxon>
        <taxon>Bacillales</taxon>
        <taxon>Bacillaceae</taxon>
        <taxon>Alkalihalophilus</taxon>
    </lineage>
</organism>
<proteinExistence type="predicted"/>
<accession>D3FRJ1</accession>
<name>D3FRJ1_ALKPO</name>
<keyword evidence="2" id="KW-1185">Reference proteome</keyword>
<dbReference type="AlphaFoldDB" id="D3FRJ1"/>
<dbReference type="Proteomes" id="UP000001544">
    <property type="component" value="Chromosome"/>
</dbReference>
<dbReference type="STRING" id="398511.BpOF4_17705"/>
<sequence>MSSLSSEFYHDVEGRMHEIEKYEVVYLLRSKFMN</sequence>